<dbReference type="InterPro" id="IPR036513">
    <property type="entry name" value="STAS_dom_sf"/>
</dbReference>
<proteinExistence type="predicted"/>
<dbReference type="PANTHER" id="PTHR35849">
    <property type="entry name" value="BLR2341 PROTEIN"/>
    <property type="match status" value="1"/>
</dbReference>
<keyword evidence="3" id="KW-1185">Reference proteome</keyword>
<dbReference type="EMBL" id="JACCFH010000001">
    <property type="protein sequence ID" value="NYG34212.1"/>
    <property type="molecule type" value="Genomic_DNA"/>
</dbReference>
<name>A0A7Y9U7V8_9BURK</name>
<dbReference type="CDD" id="cd07043">
    <property type="entry name" value="STAS_anti-anti-sigma_factors"/>
    <property type="match status" value="1"/>
</dbReference>
<protein>
    <submittedName>
        <fullName evidence="2">Anti-anti-sigma factor</fullName>
    </submittedName>
</protein>
<dbReference type="AlphaFoldDB" id="A0A7Y9U7V8"/>
<dbReference type="Gene3D" id="3.30.750.24">
    <property type="entry name" value="STAS domain"/>
    <property type="match status" value="1"/>
</dbReference>
<reference evidence="2 3" key="1">
    <citation type="submission" date="2020-07" db="EMBL/GenBank/DDBJ databases">
        <title>Genomic Encyclopedia of Archaeal and Bacterial Type Strains, Phase II (KMG-II): from individual species to whole genera.</title>
        <authorList>
            <person name="Goeker M."/>
        </authorList>
    </citation>
    <scope>NUCLEOTIDE SEQUENCE [LARGE SCALE GENOMIC DNA]</scope>
    <source>
        <strain evidence="2 3">DSM 21226</strain>
    </source>
</reference>
<comment type="caution">
    <text evidence="2">The sequence shown here is derived from an EMBL/GenBank/DDBJ whole genome shotgun (WGS) entry which is preliminary data.</text>
</comment>
<dbReference type="Pfam" id="PF13466">
    <property type="entry name" value="STAS_2"/>
    <property type="match status" value="1"/>
</dbReference>
<evidence type="ECO:0000313" key="2">
    <source>
        <dbReference type="EMBL" id="NYG34212.1"/>
    </source>
</evidence>
<evidence type="ECO:0000313" key="3">
    <source>
        <dbReference type="Proteomes" id="UP000518288"/>
    </source>
</evidence>
<sequence>MSWPIDGDLTIRHATRRREQLLAWLAEAGPDDALDMARVAACDSSGLQLLLALRLSRAGQGRGLALCNVTPALAEVLQRCGLDNTLAHA</sequence>
<accession>A0A7Y9U7V8</accession>
<dbReference type="RefSeq" id="WP_179634890.1">
    <property type="nucleotide sequence ID" value="NZ_CAXYYM010000070.1"/>
</dbReference>
<dbReference type="InterPro" id="IPR058548">
    <property type="entry name" value="MlaB-like_STAS"/>
</dbReference>
<dbReference type="PANTHER" id="PTHR35849:SF2">
    <property type="entry name" value="BLR2341 PROTEIN"/>
    <property type="match status" value="1"/>
</dbReference>
<evidence type="ECO:0000259" key="1">
    <source>
        <dbReference type="PROSITE" id="PS50801"/>
    </source>
</evidence>
<dbReference type="SUPFAM" id="SSF52091">
    <property type="entry name" value="SpoIIaa-like"/>
    <property type="match status" value="1"/>
</dbReference>
<dbReference type="InterPro" id="IPR002645">
    <property type="entry name" value="STAS_dom"/>
</dbReference>
<dbReference type="InterPro" id="IPR052746">
    <property type="entry name" value="MlaB_ABC_Transporter"/>
</dbReference>
<feature type="domain" description="STAS" evidence="1">
    <location>
        <begin position="1"/>
        <end position="89"/>
    </location>
</feature>
<gene>
    <name evidence="2" type="ORF">BDD16_003198</name>
</gene>
<dbReference type="PROSITE" id="PS50801">
    <property type="entry name" value="STAS"/>
    <property type="match status" value="1"/>
</dbReference>
<organism evidence="2 3">
    <name type="scientific">Sphaerotilus montanus</name>
    <dbReference type="NCBI Taxonomy" id="522889"/>
    <lineage>
        <taxon>Bacteria</taxon>
        <taxon>Pseudomonadati</taxon>
        <taxon>Pseudomonadota</taxon>
        <taxon>Betaproteobacteria</taxon>
        <taxon>Burkholderiales</taxon>
        <taxon>Sphaerotilaceae</taxon>
        <taxon>Sphaerotilus</taxon>
    </lineage>
</organism>
<dbReference type="Proteomes" id="UP000518288">
    <property type="component" value="Unassembled WGS sequence"/>
</dbReference>